<comment type="caution">
    <text evidence="1">The sequence shown here is derived from an EMBL/GenBank/DDBJ whole genome shotgun (WGS) entry which is preliminary data.</text>
</comment>
<accession>A0A843XD94</accession>
<proteinExistence type="predicted"/>
<protein>
    <submittedName>
        <fullName evidence="1">Uncharacterized protein</fullName>
    </submittedName>
</protein>
<feature type="non-terminal residue" evidence="1">
    <location>
        <position position="140"/>
    </location>
</feature>
<dbReference type="OrthoDB" id="5130at2759"/>
<evidence type="ECO:0000313" key="1">
    <source>
        <dbReference type="EMBL" id="MQM17251.1"/>
    </source>
</evidence>
<gene>
    <name evidence="1" type="ORF">Taro_050217</name>
</gene>
<sequence>VPSPKFEAQPLHGFRERERESPAVSFSRTALKRKYRTAVGWARSEFMGLFSIPEEMLSLKFEAQPLHGFRERDRGSPAVSFSRTALKRKYWTAVGWARSEFIGLFSIPEGCCPPNLRLNLFTDFENETAEVLPYRFPVRR</sequence>
<feature type="non-terminal residue" evidence="1">
    <location>
        <position position="1"/>
    </location>
</feature>
<dbReference type="EMBL" id="NMUH01007430">
    <property type="protein sequence ID" value="MQM17251.1"/>
    <property type="molecule type" value="Genomic_DNA"/>
</dbReference>
<reference evidence="1" key="1">
    <citation type="submission" date="2017-07" db="EMBL/GenBank/DDBJ databases">
        <title>Taro Niue Genome Assembly and Annotation.</title>
        <authorList>
            <person name="Atibalentja N."/>
            <person name="Keating K."/>
            <person name="Fields C.J."/>
        </authorList>
    </citation>
    <scope>NUCLEOTIDE SEQUENCE</scope>
    <source>
        <strain evidence="1">Niue_2</strain>
        <tissue evidence="1">Leaf</tissue>
    </source>
</reference>
<evidence type="ECO:0000313" key="2">
    <source>
        <dbReference type="Proteomes" id="UP000652761"/>
    </source>
</evidence>
<dbReference type="AlphaFoldDB" id="A0A843XD94"/>
<dbReference type="Proteomes" id="UP000652761">
    <property type="component" value="Unassembled WGS sequence"/>
</dbReference>
<organism evidence="1 2">
    <name type="scientific">Colocasia esculenta</name>
    <name type="common">Wild taro</name>
    <name type="synonym">Arum esculentum</name>
    <dbReference type="NCBI Taxonomy" id="4460"/>
    <lineage>
        <taxon>Eukaryota</taxon>
        <taxon>Viridiplantae</taxon>
        <taxon>Streptophyta</taxon>
        <taxon>Embryophyta</taxon>
        <taxon>Tracheophyta</taxon>
        <taxon>Spermatophyta</taxon>
        <taxon>Magnoliopsida</taxon>
        <taxon>Liliopsida</taxon>
        <taxon>Araceae</taxon>
        <taxon>Aroideae</taxon>
        <taxon>Colocasieae</taxon>
        <taxon>Colocasia</taxon>
    </lineage>
</organism>
<name>A0A843XD94_COLES</name>
<keyword evidence="2" id="KW-1185">Reference proteome</keyword>